<dbReference type="InterPro" id="IPR044880">
    <property type="entry name" value="NCX_ion-bd_dom_sf"/>
</dbReference>
<evidence type="ECO:0000256" key="4">
    <source>
        <dbReference type="ARBA" id="ARBA00023136"/>
    </source>
</evidence>
<feature type="domain" description="Sodium/calcium exchanger membrane region" evidence="6">
    <location>
        <begin position="3"/>
        <end position="90"/>
    </location>
</feature>
<evidence type="ECO:0000259" key="6">
    <source>
        <dbReference type="Pfam" id="PF01699"/>
    </source>
</evidence>
<dbReference type="PANTHER" id="PTHR10846">
    <property type="entry name" value="SODIUM/POTASSIUM/CALCIUM EXCHANGER"/>
    <property type="match status" value="1"/>
</dbReference>
<dbReference type="GO" id="GO:0006874">
    <property type="term" value="P:intracellular calcium ion homeostasis"/>
    <property type="evidence" value="ECO:0007669"/>
    <property type="project" value="TreeGrafter"/>
</dbReference>
<dbReference type="GO" id="GO:0005262">
    <property type="term" value="F:calcium channel activity"/>
    <property type="evidence" value="ECO:0007669"/>
    <property type="project" value="TreeGrafter"/>
</dbReference>
<evidence type="ECO:0000313" key="7">
    <source>
        <dbReference type="EMBL" id="BBI62278.1"/>
    </source>
</evidence>
<dbReference type="GO" id="GO:0008273">
    <property type="term" value="F:calcium, potassium:sodium antiporter activity"/>
    <property type="evidence" value="ECO:0007669"/>
    <property type="project" value="TreeGrafter"/>
</dbReference>
<dbReference type="Pfam" id="PF01699">
    <property type="entry name" value="Na_Ca_ex"/>
    <property type="match status" value="1"/>
</dbReference>
<evidence type="ECO:0000256" key="1">
    <source>
        <dbReference type="ARBA" id="ARBA00004141"/>
    </source>
</evidence>
<sequence length="95" mass="9967">MWTLVGLALLIASSRLLVWGAVEIAVRFGVSDLIVGLTVVAIGTSLPELASSITALRRKEHDLVIGNVVGSNLFNSLAVVGLAGIIAPLTQVERY</sequence>
<name>A0A455UD84_9GAMM</name>
<feature type="transmembrane region" description="Helical" evidence="5">
    <location>
        <begin position="30"/>
        <end position="51"/>
    </location>
</feature>
<keyword evidence="4 5" id="KW-0472">Membrane</keyword>
<reference evidence="7 8" key="1">
    <citation type="journal article" date="2019" name="Microbiol. Resour. Announc.">
        <title>Complete Genome Sequence of Halomonas sulfidaeris Strain Esulfide1 Isolated from a Metal Sulfide Rock at a Depth of 2,200 Meters, Obtained Using Nanopore Sequencing.</title>
        <authorList>
            <person name="Saito M."/>
            <person name="Nishigata A."/>
            <person name="Galipon J."/>
            <person name="Arakawa K."/>
        </authorList>
    </citation>
    <scope>NUCLEOTIDE SEQUENCE [LARGE SCALE GENOMIC DNA]</scope>
    <source>
        <strain evidence="7 8">ATCC BAA-803</strain>
    </source>
</reference>
<evidence type="ECO:0000256" key="2">
    <source>
        <dbReference type="ARBA" id="ARBA00022692"/>
    </source>
</evidence>
<protein>
    <recommendedName>
        <fullName evidence="6">Sodium/calcium exchanger membrane region domain-containing protein</fullName>
    </recommendedName>
</protein>
<dbReference type="PANTHER" id="PTHR10846:SF8">
    <property type="entry name" value="INNER MEMBRANE PROTEIN YRBG"/>
    <property type="match status" value="1"/>
</dbReference>
<keyword evidence="2 5" id="KW-0812">Transmembrane</keyword>
<accession>A0A455UD84</accession>
<keyword evidence="3 5" id="KW-1133">Transmembrane helix</keyword>
<dbReference type="KEGG" id="hsr:HSBAA_35840"/>
<dbReference type="Gene3D" id="1.20.1420.30">
    <property type="entry name" value="NCX, central ion-binding region"/>
    <property type="match status" value="1"/>
</dbReference>
<gene>
    <name evidence="7" type="ORF">HSBAA_35840</name>
</gene>
<evidence type="ECO:0000313" key="8">
    <source>
        <dbReference type="Proteomes" id="UP000320231"/>
    </source>
</evidence>
<dbReference type="GO" id="GO:0005886">
    <property type="term" value="C:plasma membrane"/>
    <property type="evidence" value="ECO:0007669"/>
    <property type="project" value="TreeGrafter"/>
</dbReference>
<dbReference type="InterPro" id="IPR004481">
    <property type="entry name" value="K/Na/Ca-exchanger"/>
</dbReference>
<dbReference type="AlphaFoldDB" id="A0A455UD84"/>
<feature type="transmembrane region" description="Helical" evidence="5">
    <location>
        <begin position="63"/>
        <end position="87"/>
    </location>
</feature>
<proteinExistence type="predicted"/>
<evidence type="ECO:0000256" key="3">
    <source>
        <dbReference type="ARBA" id="ARBA00022989"/>
    </source>
</evidence>
<organism evidence="7 8">
    <name type="scientific">Vreelandella sulfidaeris</name>
    <dbReference type="NCBI Taxonomy" id="115553"/>
    <lineage>
        <taxon>Bacteria</taxon>
        <taxon>Pseudomonadati</taxon>
        <taxon>Pseudomonadota</taxon>
        <taxon>Gammaproteobacteria</taxon>
        <taxon>Oceanospirillales</taxon>
        <taxon>Halomonadaceae</taxon>
        <taxon>Vreelandella</taxon>
    </lineage>
</organism>
<comment type="subcellular location">
    <subcellularLocation>
        <location evidence="1">Membrane</location>
        <topology evidence="1">Multi-pass membrane protein</topology>
    </subcellularLocation>
</comment>
<dbReference type="EMBL" id="AP019514">
    <property type="protein sequence ID" value="BBI62278.1"/>
    <property type="molecule type" value="Genomic_DNA"/>
</dbReference>
<evidence type="ECO:0000256" key="5">
    <source>
        <dbReference type="SAM" id="Phobius"/>
    </source>
</evidence>
<dbReference type="Proteomes" id="UP000320231">
    <property type="component" value="Chromosome"/>
</dbReference>
<dbReference type="InterPro" id="IPR004837">
    <property type="entry name" value="NaCa_Exmemb"/>
</dbReference>